<sequence>MGNSYKQPTLAERYQIQSFGTLVFSARKIGGYLNRSNKTISLELKRCHRGTYDAEEAHRHSLQKRKTATKFHKRTDAVSRQVKSQLGLGFTPEQIAGRMKLDSYNGAMGYQTISRLIKKNNGAAFSRAKINVIGSAMVLRLEPASFLIA</sequence>
<protein>
    <recommendedName>
        <fullName evidence="3">Transposase IS30-like HTH domain-containing protein</fullName>
    </recommendedName>
</protein>
<dbReference type="Proteomes" id="UP001178148">
    <property type="component" value="Unassembled WGS sequence"/>
</dbReference>
<reference evidence="1 2" key="1">
    <citation type="journal article" date="2023" name="bioRxiv">
        <title>An intranuclear bacterial parasite of deep-sea mussels expresses apoptosis inhibitors acquired from its host.</title>
        <authorList>
            <person name="Gonzalez Porras M.A."/>
            <person name="Assie A."/>
            <person name="Tietjen M."/>
            <person name="Violette M."/>
            <person name="Kleiner M."/>
            <person name="Gruber-Vodicka H."/>
            <person name="Dubilier N."/>
            <person name="Leisch N."/>
        </authorList>
    </citation>
    <scope>NUCLEOTIDE SEQUENCE [LARGE SCALE GENOMIC DNA]</scope>
    <source>
        <strain evidence="1">IAP13</strain>
    </source>
</reference>
<accession>A0AA90SLW2</accession>
<dbReference type="PANTHER" id="PTHR10948:SF23">
    <property type="entry name" value="TRANSPOSASE INSI FOR INSERTION SEQUENCE ELEMENT IS30A-RELATED"/>
    <property type="match status" value="1"/>
</dbReference>
<evidence type="ECO:0008006" key="3">
    <source>
        <dbReference type="Google" id="ProtNLM"/>
    </source>
</evidence>
<dbReference type="GO" id="GO:0005829">
    <property type="term" value="C:cytosol"/>
    <property type="evidence" value="ECO:0007669"/>
    <property type="project" value="TreeGrafter"/>
</dbReference>
<dbReference type="GO" id="GO:0004803">
    <property type="term" value="F:transposase activity"/>
    <property type="evidence" value="ECO:0007669"/>
    <property type="project" value="TreeGrafter"/>
</dbReference>
<gene>
    <name evidence="1" type="ORF">QS748_03355</name>
</gene>
<name>A0AA90SLW2_9GAMM</name>
<dbReference type="InterPro" id="IPR051917">
    <property type="entry name" value="Transposase-Integrase"/>
</dbReference>
<organism evidence="1 2">
    <name type="scientific">Candidatus Endonucleibacter bathymodioli</name>
    <dbReference type="NCBI Taxonomy" id="539814"/>
    <lineage>
        <taxon>Bacteria</taxon>
        <taxon>Pseudomonadati</taxon>
        <taxon>Pseudomonadota</taxon>
        <taxon>Gammaproteobacteria</taxon>
        <taxon>Oceanospirillales</taxon>
        <taxon>Endozoicomonadaceae</taxon>
        <taxon>Candidatus Endonucleibacter</taxon>
    </lineage>
</organism>
<evidence type="ECO:0000313" key="2">
    <source>
        <dbReference type="Proteomes" id="UP001178148"/>
    </source>
</evidence>
<dbReference type="GO" id="GO:0032196">
    <property type="term" value="P:transposition"/>
    <property type="evidence" value="ECO:0007669"/>
    <property type="project" value="TreeGrafter"/>
</dbReference>
<evidence type="ECO:0000313" key="1">
    <source>
        <dbReference type="EMBL" id="MDP0588271.1"/>
    </source>
</evidence>
<keyword evidence="2" id="KW-1185">Reference proteome</keyword>
<proteinExistence type="predicted"/>
<dbReference type="EMBL" id="JASXSV010000003">
    <property type="protein sequence ID" value="MDP0588271.1"/>
    <property type="molecule type" value="Genomic_DNA"/>
</dbReference>
<comment type="caution">
    <text evidence="1">The sequence shown here is derived from an EMBL/GenBank/DDBJ whole genome shotgun (WGS) entry which is preliminary data.</text>
</comment>
<dbReference type="AlphaFoldDB" id="A0AA90SLW2"/>
<dbReference type="PANTHER" id="PTHR10948">
    <property type="entry name" value="TRANSPOSASE"/>
    <property type="match status" value="1"/>
</dbReference>